<feature type="transmembrane region" description="Helical" evidence="6">
    <location>
        <begin position="38"/>
        <end position="60"/>
    </location>
</feature>
<feature type="transmembrane region" description="Helical" evidence="6">
    <location>
        <begin position="66"/>
        <end position="87"/>
    </location>
</feature>
<feature type="domain" description="Amino acid transporter transmembrane" evidence="7">
    <location>
        <begin position="39"/>
        <end position="435"/>
    </location>
</feature>
<comment type="subcellular location">
    <subcellularLocation>
        <location evidence="1">Membrane</location>
    </subcellularLocation>
</comment>
<feature type="transmembrane region" description="Helical" evidence="6">
    <location>
        <begin position="255"/>
        <end position="276"/>
    </location>
</feature>
<name>A0A0L0FZE4_9EUKA</name>
<dbReference type="PANTHER" id="PTHR16189:SF13">
    <property type="entry name" value="AMINO ACID TRANSPORTER TRANSMEMBRANE DOMAIN-CONTAINING PROTEIN"/>
    <property type="match status" value="1"/>
</dbReference>
<evidence type="ECO:0000313" key="8">
    <source>
        <dbReference type="EMBL" id="KNC81931.1"/>
    </source>
</evidence>
<evidence type="ECO:0000256" key="2">
    <source>
        <dbReference type="ARBA" id="ARBA00022692"/>
    </source>
</evidence>
<reference evidence="8 9" key="1">
    <citation type="submission" date="2011-02" db="EMBL/GenBank/DDBJ databases">
        <title>The Genome Sequence of Sphaeroforma arctica JP610.</title>
        <authorList>
            <consortium name="The Broad Institute Genome Sequencing Platform"/>
            <person name="Russ C."/>
            <person name="Cuomo C."/>
            <person name="Young S.K."/>
            <person name="Zeng Q."/>
            <person name="Gargeya S."/>
            <person name="Alvarado L."/>
            <person name="Berlin A."/>
            <person name="Chapman S.B."/>
            <person name="Chen Z."/>
            <person name="Freedman E."/>
            <person name="Gellesch M."/>
            <person name="Goldberg J."/>
            <person name="Griggs A."/>
            <person name="Gujja S."/>
            <person name="Heilman E."/>
            <person name="Heiman D."/>
            <person name="Howarth C."/>
            <person name="Mehta T."/>
            <person name="Neiman D."/>
            <person name="Pearson M."/>
            <person name="Roberts A."/>
            <person name="Saif S."/>
            <person name="Shea T."/>
            <person name="Shenoy N."/>
            <person name="Sisk P."/>
            <person name="Stolte C."/>
            <person name="Sykes S."/>
            <person name="White J."/>
            <person name="Yandava C."/>
            <person name="Burger G."/>
            <person name="Gray M.W."/>
            <person name="Holland P.W.H."/>
            <person name="King N."/>
            <person name="Lang F.B.F."/>
            <person name="Roger A.J."/>
            <person name="Ruiz-Trillo I."/>
            <person name="Haas B."/>
            <person name="Nusbaum C."/>
            <person name="Birren B."/>
        </authorList>
    </citation>
    <scope>NUCLEOTIDE SEQUENCE [LARGE SCALE GENOMIC DNA]</scope>
    <source>
        <strain evidence="8 9">JP610</strain>
    </source>
</reference>
<keyword evidence="3 6" id="KW-1133">Transmembrane helix</keyword>
<feature type="transmembrane region" description="Helical" evidence="6">
    <location>
        <begin position="184"/>
        <end position="204"/>
    </location>
</feature>
<dbReference type="eggNOG" id="KOG3832">
    <property type="taxonomic scope" value="Eukaryota"/>
</dbReference>
<feature type="transmembrane region" description="Helical" evidence="6">
    <location>
        <begin position="146"/>
        <end position="164"/>
    </location>
</feature>
<feature type="transmembrane region" description="Helical" evidence="6">
    <location>
        <begin position="288"/>
        <end position="311"/>
    </location>
</feature>
<accession>A0A0L0FZE4</accession>
<protein>
    <recommendedName>
        <fullName evidence="7">Amino acid transporter transmembrane domain-containing protein</fullName>
    </recommendedName>
</protein>
<dbReference type="Proteomes" id="UP000054560">
    <property type="component" value="Unassembled WGS sequence"/>
</dbReference>
<dbReference type="OrthoDB" id="294541at2759"/>
<evidence type="ECO:0000259" key="7">
    <source>
        <dbReference type="Pfam" id="PF01490"/>
    </source>
</evidence>
<feature type="transmembrane region" description="Helical" evidence="6">
    <location>
        <begin position="412"/>
        <end position="435"/>
    </location>
</feature>
<dbReference type="InterPro" id="IPR013057">
    <property type="entry name" value="AA_transpt_TM"/>
</dbReference>
<keyword evidence="2 6" id="KW-0812">Transmembrane</keyword>
<dbReference type="RefSeq" id="XP_014155833.1">
    <property type="nucleotide sequence ID" value="XM_014300358.1"/>
</dbReference>
<dbReference type="AlphaFoldDB" id="A0A0L0FZE4"/>
<dbReference type="GeneID" id="25906285"/>
<evidence type="ECO:0000256" key="3">
    <source>
        <dbReference type="ARBA" id="ARBA00022989"/>
    </source>
</evidence>
<dbReference type="GO" id="GO:0016020">
    <property type="term" value="C:membrane"/>
    <property type="evidence" value="ECO:0007669"/>
    <property type="project" value="UniProtKB-SubCell"/>
</dbReference>
<proteinExistence type="predicted"/>
<dbReference type="Pfam" id="PF01490">
    <property type="entry name" value="Aa_trans"/>
    <property type="match status" value="1"/>
</dbReference>
<evidence type="ECO:0000256" key="4">
    <source>
        <dbReference type="ARBA" id="ARBA00023136"/>
    </source>
</evidence>
<keyword evidence="4 6" id="KW-0472">Membrane</keyword>
<evidence type="ECO:0000313" key="9">
    <source>
        <dbReference type="Proteomes" id="UP000054560"/>
    </source>
</evidence>
<dbReference type="EMBL" id="KQ241979">
    <property type="protein sequence ID" value="KNC81931.1"/>
    <property type="molecule type" value="Genomic_DNA"/>
</dbReference>
<feature type="region of interest" description="Disordered" evidence="5">
    <location>
        <begin position="1"/>
        <end position="21"/>
    </location>
</feature>
<feature type="transmembrane region" description="Helical" evidence="6">
    <location>
        <begin position="339"/>
        <end position="363"/>
    </location>
</feature>
<dbReference type="PANTHER" id="PTHR16189">
    <property type="entry name" value="TRANSMEMBRANE PROTEIN 104-RELATED"/>
    <property type="match status" value="1"/>
</dbReference>
<organism evidence="8 9">
    <name type="scientific">Sphaeroforma arctica JP610</name>
    <dbReference type="NCBI Taxonomy" id="667725"/>
    <lineage>
        <taxon>Eukaryota</taxon>
        <taxon>Ichthyosporea</taxon>
        <taxon>Ichthyophonida</taxon>
        <taxon>Sphaeroforma</taxon>
    </lineage>
</organism>
<gene>
    <name evidence="8" type="ORF">SARC_05781</name>
</gene>
<feature type="transmembrane region" description="Helical" evidence="6">
    <location>
        <begin position="216"/>
        <end position="235"/>
    </location>
</feature>
<evidence type="ECO:0000256" key="5">
    <source>
        <dbReference type="SAM" id="MobiDB-lite"/>
    </source>
</evidence>
<evidence type="ECO:0000256" key="1">
    <source>
        <dbReference type="ARBA" id="ARBA00004370"/>
    </source>
</evidence>
<keyword evidence="9" id="KW-1185">Reference proteome</keyword>
<feature type="transmembrane region" description="Helical" evidence="6">
    <location>
        <begin position="467"/>
        <end position="485"/>
    </location>
</feature>
<sequence>MDASETTQLLRPELNGNGSKDPLEAQAKELGVTPFQKGTAVAVCLNYIIGTGCFGLPYAFTATGLGLTSLLLLVGSVCAFISLNYTLEIVTRGEGATSAEEERSSEPVMEMSYRKFGFTTLAYKFSGSTLQNITQLVMTCYAMGTLWLYSSIFSSSVSAIFFSYVLHTECDVYAPIHSNRCEASYYVCMAIFATIVITLGLQDLGDQAVVQKLLSLYRVVAFVIMITTLIVKIAVNPNFVPHRVDDIGYFDWKKFALGFGPCMLAITCQYNIPDVIQPLQDKRAAKQVTFIALFASVVLYFALGLLGALAFEHVNPLVTLNWNDYTACGDGWEPCPRNYFANAIQLIVMLFPVVNVTSSYPLVSITLGDNIMGMLPAAWSEKYGAGNVKTGSRLVCLVPPLILATFFKKIEIIFTLSGMFGFVLSLVLPCALQVASLDYCTRTFGNIKSSITPYSVDIISERKFSNVMFWVSTVITGVAVVTFFLPKAV</sequence>
<evidence type="ECO:0000256" key="6">
    <source>
        <dbReference type="SAM" id="Phobius"/>
    </source>
</evidence>